<dbReference type="PANTHER" id="PTHR19300:SF57">
    <property type="entry name" value="BETA-1,4-N-ACETYLGALACTOSAMINYLTRANSFERASE"/>
    <property type="match status" value="1"/>
</dbReference>
<keyword evidence="8" id="KW-1133">Transmembrane helix</keyword>
<comment type="similarity">
    <text evidence="3">Belongs to the glycosyltransferase 7 family.</text>
</comment>
<evidence type="ECO:0000259" key="12">
    <source>
        <dbReference type="Pfam" id="PF13733"/>
    </source>
</evidence>
<dbReference type="Pfam" id="PF13733">
    <property type="entry name" value="Glyco_transf_7N"/>
    <property type="match status" value="1"/>
</dbReference>
<evidence type="ECO:0000313" key="14">
    <source>
        <dbReference type="WBParaSite" id="TMUE_0000001512.1"/>
    </source>
</evidence>
<organism evidence="13 14">
    <name type="scientific">Trichuris muris</name>
    <name type="common">Mouse whipworm</name>
    <dbReference type="NCBI Taxonomy" id="70415"/>
    <lineage>
        <taxon>Eukaryota</taxon>
        <taxon>Metazoa</taxon>
        <taxon>Ecdysozoa</taxon>
        <taxon>Nematoda</taxon>
        <taxon>Enoplea</taxon>
        <taxon>Dorylaimia</taxon>
        <taxon>Trichinellida</taxon>
        <taxon>Trichuridae</taxon>
        <taxon>Trichuris</taxon>
    </lineage>
</organism>
<evidence type="ECO:0000256" key="4">
    <source>
        <dbReference type="ARBA" id="ARBA00022676"/>
    </source>
</evidence>
<evidence type="ECO:0000256" key="6">
    <source>
        <dbReference type="ARBA" id="ARBA00022692"/>
    </source>
</evidence>
<dbReference type="GO" id="GO:0008378">
    <property type="term" value="F:galactosyltransferase activity"/>
    <property type="evidence" value="ECO:0007669"/>
    <property type="project" value="TreeGrafter"/>
</dbReference>
<keyword evidence="5" id="KW-0808">Transferase</keyword>
<keyword evidence="13" id="KW-1185">Reference proteome</keyword>
<evidence type="ECO:0000313" key="13">
    <source>
        <dbReference type="Proteomes" id="UP000046395"/>
    </source>
</evidence>
<dbReference type="PANTHER" id="PTHR19300">
    <property type="entry name" value="BETA-1,4-GALACTOSYLTRANSFERASE"/>
    <property type="match status" value="1"/>
</dbReference>
<feature type="domain" description="Galactosyltransferase C-terminal" evidence="11">
    <location>
        <begin position="187"/>
        <end position="213"/>
    </location>
</feature>
<evidence type="ECO:0000256" key="8">
    <source>
        <dbReference type="ARBA" id="ARBA00022989"/>
    </source>
</evidence>
<dbReference type="Proteomes" id="UP000046395">
    <property type="component" value="Unassembled WGS sequence"/>
</dbReference>
<dbReference type="GO" id="GO:0005975">
    <property type="term" value="P:carbohydrate metabolic process"/>
    <property type="evidence" value="ECO:0007669"/>
    <property type="project" value="InterPro"/>
</dbReference>
<evidence type="ECO:0000259" key="11">
    <source>
        <dbReference type="Pfam" id="PF02709"/>
    </source>
</evidence>
<name>A0A5S6Q3H7_TRIMR</name>
<dbReference type="STRING" id="70415.A0A5S6Q3H7"/>
<evidence type="ECO:0000256" key="1">
    <source>
        <dbReference type="ARBA" id="ARBA00004606"/>
    </source>
</evidence>
<protein>
    <submittedName>
        <fullName evidence="14">Galactosyltransferase N-terminal domain-containing protein</fullName>
    </submittedName>
</protein>
<dbReference type="InterPro" id="IPR029044">
    <property type="entry name" value="Nucleotide-diphossugar_trans"/>
</dbReference>
<dbReference type="UniPathway" id="UPA00378"/>
<dbReference type="InterPro" id="IPR027995">
    <property type="entry name" value="Galactosyl_T_N"/>
</dbReference>
<dbReference type="WBParaSite" id="TMUE_0000001512.1">
    <property type="protein sequence ID" value="TMUE_0000001512.1"/>
    <property type="gene ID" value="WBGene00297402"/>
</dbReference>
<dbReference type="SUPFAM" id="SSF53448">
    <property type="entry name" value="Nucleotide-diphospho-sugar transferases"/>
    <property type="match status" value="1"/>
</dbReference>
<keyword evidence="10" id="KW-0325">Glycoprotein</keyword>
<evidence type="ECO:0000256" key="7">
    <source>
        <dbReference type="ARBA" id="ARBA00022968"/>
    </source>
</evidence>
<dbReference type="PRINTS" id="PR02050">
    <property type="entry name" value="B14GALTRFASE"/>
</dbReference>
<evidence type="ECO:0000256" key="5">
    <source>
        <dbReference type="ARBA" id="ARBA00022679"/>
    </source>
</evidence>
<dbReference type="Pfam" id="PF02709">
    <property type="entry name" value="Glyco_transf_7C"/>
    <property type="match status" value="1"/>
</dbReference>
<accession>A0A5S6Q3H7</accession>
<dbReference type="InterPro" id="IPR027791">
    <property type="entry name" value="Galactosyl_T_C"/>
</dbReference>
<sequence length="227" mass="26131">MFQVMCDASEIIWAAEFYEDRIKQELFINSLCRLPAKDKNKLVSVNKSVLPFSVLNRLFTHVNDGLRVHNCSFAERVAIVVPCRNRSKHLRILLLNLHAFLSEQPITYGIFTVDHVSEHKDIHYNKGASMNGAFVHLMESPINWTCIIFHDVDLLPENALITYNCLKSPRHLSTTVNYFRQHPVILWLGVVVAFTPEQFVKLNVYSNSYWGWGAISPISTTELNTRE</sequence>
<comment type="subcellular location">
    <subcellularLocation>
        <location evidence="1">Membrane</location>
        <topology evidence="1">Single-pass type II membrane protein</topology>
    </subcellularLocation>
</comment>
<evidence type="ECO:0000256" key="3">
    <source>
        <dbReference type="ARBA" id="ARBA00005735"/>
    </source>
</evidence>
<evidence type="ECO:0000256" key="2">
    <source>
        <dbReference type="ARBA" id="ARBA00004922"/>
    </source>
</evidence>
<dbReference type="GO" id="GO:0016020">
    <property type="term" value="C:membrane"/>
    <property type="evidence" value="ECO:0007669"/>
    <property type="project" value="UniProtKB-SubCell"/>
</dbReference>
<evidence type="ECO:0000256" key="9">
    <source>
        <dbReference type="ARBA" id="ARBA00023136"/>
    </source>
</evidence>
<evidence type="ECO:0000256" key="10">
    <source>
        <dbReference type="ARBA" id="ARBA00023180"/>
    </source>
</evidence>
<feature type="domain" description="Galactosyltransferase N-terminal" evidence="12">
    <location>
        <begin position="67"/>
        <end position="165"/>
    </location>
</feature>
<keyword evidence="6" id="KW-0812">Transmembrane</keyword>
<proteinExistence type="inferred from homology"/>
<dbReference type="Gene3D" id="3.90.550.10">
    <property type="entry name" value="Spore Coat Polysaccharide Biosynthesis Protein SpsA, Chain A"/>
    <property type="match status" value="1"/>
</dbReference>
<comment type="pathway">
    <text evidence="2">Protein modification; protein glycosylation.</text>
</comment>
<dbReference type="InterPro" id="IPR003859">
    <property type="entry name" value="Galactosyl_T"/>
</dbReference>
<dbReference type="GO" id="GO:0005794">
    <property type="term" value="C:Golgi apparatus"/>
    <property type="evidence" value="ECO:0007669"/>
    <property type="project" value="TreeGrafter"/>
</dbReference>
<reference evidence="14" key="1">
    <citation type="submission" date="2019-12" db="UniProtKB">
        <authorList>
            <consortium name="WormBaseParasite"/>
        </authorList>
    </citation>
    <scope>IDENTIFICATION</scope>
</reference>
<dbReference type="AlphaFoldDB" id="A0A5S6Q3H7"/>
<keyword evidence="9" id="KW-0472">Membrane</keyword>
<keyword evidence="7" id="KW-0735">Signal-anchor</keyword>
<keyword evidence="4" id="KW-0328">Glycosyltransferase</keyword>